<evidence type="ECO:0000256" key="1">
    <source>
        <dbReference type="SAM" id="MobiDB-lite"/>
    </source>
</evidence>
<organism evidence="2 3">
    <name type="scientific">Choiromyces venosus 120613-1</name>
    <dbReference type="NCBI Taxonomy" id="1336337"/>
    <lineage>
        <taxon>Eukaryota</taxon>
        <taxon>Fungi</taxon>
        <taxon>Dikarya</taxon>
        <taxon>Ascomycota</taxon>
        <taxon>Pezizomycotina</taxon>
        <taxon>Pezizomycetes</taxon>
        <taxon>Pezizales</taxon>
        <taxon>Tuberaceae</taxon>
        <taxon>Choiromyces</taxon>
    </lineage>
</organism>
<feature type="compositionally biased region" description="Polar residues" evidence="1">
    <location>
        <begin position="69"/>
        <end position="80"/>
    </location>
</feature>
<protein>
    <submittedName>
        <fullName evidence="2">Uncharacterized protein</fullName>
    </submittedName>
</protein>
<dbReference type="PANTHER" id="PTHR38703:SF1">
    <property type="entry name" value="ALLERGEN"/>
    <property type="match status" value="1"/>
</dbReference>
<sequence>MSFGRRLRKVVSKLNCRRSSKPRTDAAPGVIQPFQSFQSRPYETPAGVGASERAQQLPPVARSRVQHVTAGSPTQAQPEPSQVHRLSAIGPDPESENRNYGESSPEEEQIVEENRRDFGLTNLGRSPSNISASSSDYSNHSISNSLSPSSPVPSVGRNLMGSHLANTPPPTPPDSGSKDSTWGEGVKECRHPPLMPQISFIQRNSTVPDELRTEEALSQLRISDDGRGNVHGQFTPQDSPTIGQMPHDISANTTFETNYSKPIARTIVRPQEIEQVTNLLDREIHTSTVHNRIQPVVAQEYLPTKHYLQIPTGDIVEMTDEQTRQGDWGEIWRGEWATNEDGSRELRTYDHEGNVVAAAAGRKSTDGTIGLLARSEESEPTEVKEFAAGPSRAPVGLSQ</sequence>
<feature type="region of interest" description="Disordered" evidence="1">
    <location>
        <begin position="373"/>
        <end position="399"/>
    </location>
</feature>
<proteinExistence type="predicted"/>
<feature type="compositionally biased region" description="Basic and acidic residues" evidence="1">
    <location>
        <begin position="374"/>
        <end position="385"/>
    </location>
</feature>
<dbReference type="EMBL" id="ML120405">
    <property type="protein sequence ID" value="RPA97316.1"/>
    <property type="molecule type" value="Genomic_DNA"/>
</dbReference>
<evidence type="ECO:0000313" key="3">
    <source>
        <dbReference type="Proteomes" id="UP000276215"/>
    </source>
</evidence>
<dbReference type="PANTHER" id="PTHR38703">
    <property type="entry name" value="CHROMOSOME 8, WHOLE GENOME SHOTGUN SEQUENCE"/>
    <property type="match status" value="1"/>
</dbReference>
<name>A0A3N4JGC1_9PEZI</name>
<dbReference type="AlphaFoldDB" id="A0A3N4JGC1"/>
<evidence type="ECO:0000313" key="2">
    <source>
        <dbReference type="EMBL" id="RPA97316.1"/>
    </source>
</evidence>
<accession>A0A3N4JGC1</accession>
<feature type="compositionally biased region" description="Basic residues" evidence="1">
    <location>
        <begin position="1"/>
        <end position="21"/>
    </location>
</feature>
<feature type="compositionally biased region" description="Low complexity" evidence="1">
    <location>
        <begin position="126"/>
        <end position="154"/>
    </location>
</feature>
<reference evidence="2 3" key="1">
    <citation type="journal article" date="2018" name="Nat. Ecol. Evol.">
        <title>Pezizomycetes genomes reveal the molecular basis of ectomycorrhizal truffle lifestyle.</title>
        <authorList>
            <person name="Murat C."/>
            <person name="Payen T."/>
            <person name="Noel B."/>
            <person name="Kuo A."/>
            <person name="Morin E."/>
            <person name="Chen J."/>
            <person name="Kohler A."/>
            <person name="Krizsan K."/>
            <person name="Balestrini R."/>
            <person name="Da Silva C."/>
            <person name="Montanini B."/>
            <person name="Hainaut M."/>
            <person name="Levati E."/>
            <person name="Barry K.W."/>
            <person name="Belfiori B."/>
            <person name="Cichocki N."/>
            <person name="Clum A."/>
            <person name="Dockter R.B."/>
            <person name="Fauchery L."/>
            <person name="Guy J."/>
            <person name="Iotti M."/>
            <person name="Le Tacon F."/>
            <person name="Lindquist E.A."/>
            <person name="Lipzen A."/>
            <person name="Malagnac F."/>
            <person name="Mello A."/>
            <person name="Molinier V."/>
            <person name="Miyauchi S."/>
            <person name="Poulain J."/>
            <person name="Riccioni C."/>
            <person name="Rubini A."/>
            <person name="Sitrit Y."/>
            <person name="Splivallo R."/>
            <person name="Traeger S."/>
            <person name="Wang M."/>
            <person name="Zifcakova L."/>
            <person name="Wipf D."/>
            <person name="Zambonelli A."/>
            <person name="Paolocci F."/>
            <person name="Nowrousian M."/>
            <person name="Ottonello S."/>
            <person name="Baldrian P."/>
            <person name="Spatafora J.W."/>
            <person name="Henrissat B."/>
            <person name="Nagy L.G."/>
            <person name="Aury J.M."/>
            <person name="Wincker P."/>
            <person name="Grigoriev I.V."/>
            <person name="Bonfante P."/>
            <person name="Martin F.M."/>
        </authorList>
    </citation>
    <scope>NUCLEOTIDE SEQUENCE [LARGE SCALE GENOMIC DNA]</scope>
    <source>
        <strain evidence="2 3">120613-1</strain>
    </source>
</reference>
<feature type="region of interest" description="Disordered" evidence="1">
    <location>
        <begin position="1"/>
        <end position="184"/>
    </location>
</feature>
<dbReference type="OrthoDB" id="5325276at2759"/>
<gene>
    <name evidence="2" type="ORF">L873DRAFT_1829034</name>
</gene>
<keyword evidence="3" id="KW-1185">Reference proteome</keyword>
<dbReference type="Proteomes" id="UP000276215">
    <property type="component" value="Unassembled WGS sequence"/>
</dbReference>